<feature type="region of interest" description="Disordered" evidence="6">
    <location>
        <begin position="686"/>
        <end position="744"/>
    </location>
</feature>
<keyword evidence="5" id="KW-0539">Nucleus</keyword>
<dbReference type="InterPro" id="IPR012337">
    <property type="entry name" value="RNaseH-like_sf"/>
</dbReference>
<feature type="region of interest" description="Disordered" evidence="6">
    <location>
        <begin position="869"/>
        <end position="894"/>
    </location>
</feature>
<evidence type="ECO:0000256" key="1">
    <source>
        <dbReference type="ARBA" id="ARBA00004123"/>
    </source>
</evidence>
<evidence type="ECO:0000313" key="8">
    <source>
        <dbReference type="EMBL" id="OJT12503.1"/>
    </source>
</evidence>
<evidence type="ECO:0000256" key="3">
    <source>
        <dbReference type="ARBA" id="ARBA00022771"/>
    </source>
</evidence>
<dbReference type="SUPFAM" id="SSF140996">
    <property type="entry name" value="Hermes dimerisation domain"/>
    <property type="match status" value="1"/>
</dbReference>
<keyword evidence="3" id="KW-0863">Zinc-finger</keyword>
<feature type="region of interest" description="Disordered" evidence="6">
    <location>
        <begin position="1"/>
        <end position="93"/>
    </location>
</feature>
<feature type="domain" description="HAT C-terminal dimerisation" evidence="7">
    <location>
        <begin position="764"/>
        <end position="849"/>
    </location>
</feature>
<dbReference type="OMA" id="DDEWTII"/>
<organism evidence="8 9">
    <name type="scientific">Trametes pubescens</name>
    <name type="common">White-rot fungus</name>
    <dbReference type="NCBI Taxonomy" id="154538"/>
    <lineage>
        <taxon>Eukaryota</taxon>
        <taxon>Fungi</taxon>
        <taxon>Dikarya</taxon>
        <taxon>Basidiomycota</taxon>
        <taxon>Agaricomycotina</taxon>
        <taxon>Agaricomycetes</taxon>
        <taxon>Polyporales</taxon>
        <taxon>Polyporaceae</taxon>
        <taxon>Trametes</taxon>
    </lineage>
</organism>
<comment type="subcellular location">
    <subcellularLocation>
        <location evidence="1">Nucleus</location>
    </subcellularLocation>
</comment>
<dbReference type="GO" id="GO:0046983">
    <property type="term" value="F:protein dimerization activity"/>
    <property type="evidence" value="ECO:0007669"/>
    <property type="project" value="InterPro"/>
</dbReference>
<keyword evidence="4" id="KW-0862">Zinc</keyword>
<dbReference type="STRING" id="154538.A0A1M2VY53"/>
<dbReference type="Pfam" id="PF05699">
    <property type="entry name" value="Dimer_Tnp_hAT"/>
    <property type="match status" value="1"/>
</dbReference>
<gene>
    <name evidence="8" type="ORF">TRAPUB_10904</name>
</gene>
<dbReference type="GO" id="GO:0005634">
    <property type="term" value="C:nucleus"/>
    <property type="evidence" value="ECO:0007669"/>
    <property type="project" value="UniProtKB-SubCell"/>
</dbReference>
<name>A0A1M2VY53_TRAPU</name>
<comment type="caution">
    <text evidence="8">The sequence shown here is derived from an EMBL/GenBank/DDBJ whole genome shotgun (WGS) entry which is preliminary data.</text>
</comment>
<dbReference type="InterPro" id="IPR052035">
    <property type="entry name" value="ZnF_BED_domain_contain"/>
</dbReference>
<dbReference type="OrthoDB" id="2747112at2759"/>
<feature type="compositionally biased region" description="Acidic residues" evidence="6">
    <location>
        <begin position="37"/>
        <end position="46"/>
    </location>
</feature>
<dbReference type="PANTHER" id="PTHR46481:SF10">
    <property type="entry name" value="ZINC FINGER BED DOMAIN-CONTAINING PROTEIN 39"/>
    <property type="match status" value="1"/>
</dbReference>
<feature type="compositionally biased region" description="Low complexity" evidence="6">
    <location>
        <begin position="730"/>
        <end position="744"/>
    </location>
</feature>
<dbReference type="PANTHER" id="PTHR46481">
    <property type="entry name" value="ZINC FINGER BED DOMAIN-CONTAINING PROTEIN 4"/>
    <property type="match status" value="1"/>
</dbReference>
<evidence type="ECO:0000256" key="6">
    <source>
        <dbReference type="SAM" id="MobiDB-lite"/>
    </source>
</evidence>
<dbReference type="GO" id="GO:0008270">
    <property type="term" value="F:zinc ion binding"/>
    <property type="evidence" value="ECO:0007669"/>
    <property type="project" value="UniProtKB-KW"/>
</dbReference>
<accession>A0A1M2VY53</accession>
<proteinExistence type="predicted"/>
<evidence type="ECO:0000256" key="4">
    <source>
        <dbReference type="ARBA" id="ARBA00022833"/>
    </source>
</evidence>
<dbReference type="EMBL" id="MNAD01000480">
    <property type="protein sequence ID" value="OJT12503.1"/>
    <property type="molecule type" value="Genomic_DNA"/>
</dbReference>
<dbReference type="SUPFAM" id="SSF53098">
    <property type="entry name" value="Ribonuclease H-like"/>
    <property type="match status" value="1"/>
</dbReference>
<evidence type="ECO:0000256" key="2">
    <source>
        <dbReference type="ARBA" id="ARBA00022723"/>
    </source>
</evidence>
<keyword evidence="2" id="KW-0479">Metal-binding</keyword>
<feature type="compositionally biased region" description="Pro residues" evidence="6">
    <location>
        <begin position="64"/>
        <end position="81"/>
    </location>
</feature>
<feature type="compositionally biased region" description="Pro residues" evidence="6">
    <location>
        <begin position="689"/>
        <end position="704"/>
    </location>
</feature>
<sequence length="894" mass="98708">MSQAEPATPKRARETQRPARVSDVQSPPKKRLKEAGDPEESPDESDGAPHASDASAPRIRADPAPAPPPAPLPAPAPPPPRLGIAVDDSDDVADATDGGVAAIAARARRARLRTMLSAEQKRARFQERYQGMTPEDTFVSKGWRSSVYKHFEPPRIMPGSNGCCVYRFVCKKHPSRHVDRTDYEDSTGNLKRHVDSCDPEDIPEVELITAYAQGVTYSPARLRLMLALWCARRHRPFAIVDDPEFQAILQMLYAKVELPSRHTVSRDVQTIFEKTRGRLIALFEHLPGKIHICVDGWTSPNIMSFLGVTAHWHDDGEIHHVILDFVRLTQAHTGLYLAEELVHCLKEYGIADKILAVTCDNAGNNTSMLDTMSFLIPGYRGIELRVRCFGHVLNLVVKAILSQFGRRRRAVDEDETTGSDELPSAIAELDDGDVDEEEIRAAKETDEDREAADDAVIAGLDDELPELVLTRDEITAGQLALEKVLKLSRKVWNSPTVRAELAELAAEAELKSTVLVRSVKTRWNTVTEVLQRAQEMREVLGELCKKSEFNKKGGVRLRRFLISDDEWTIINSLSQLLDPFLFATTQISTSSRALVHEIIPYIDVLTRHVDDFARDDSLEPCVRAAAKRGRAILDKYYQLTDDSIIYRIAMILHPAYKLQYFRDQDWPAEWINEAVDIIKTEWIHNYKPDGPPEPAAPAPEPAPGPSSGSKGKERMSTGGSSTSKGKERAGTSGRRSAAAASGQGARTRALFSTIGSRTARPDALTQYLESPPLTTIDDPLRYWDLIIKSSNNPLGGLCALARMALDFLSAPGSSTDAERAFSRGHLTVSRLRHSLNDESVRAGTVLGSWARIPDLIDEKDLEAILKPGARKKATASKPATKNAGTSKAGAIVVE</sequence>
<protein>
    <submittedName>
        <fullName evidence="8">Zinc finger BED domain-containing protein 4</fullName>
    </submittedName>
</protein>
<dbReference type="InterPro" id="IPR008906">
    <property type="entry name" value="HATC_C_dom"/>
</dbReference>
<reference evidence="8 9" key="1">
    <citation type="submission" date="2016-10" db="EMBL/GenBank/DDBJ databases">
        <title>Genome sequence of the basidiomycete white-rot fungus Trametes pubescens.</title>
        <authorList>
            <person name="Makela M.R."/>
            <person name="Granchi Z."/>
            <person name="Peng M."/>
            <person name="De Vries R.P."/>
            <person name="Grigoriev I."/>
            <person name="Riley R."/>
            <person name="Hilden K."/>
        </authorList>
    </citation>
    <scope>NUCLEOTIDE SEQUENCE [LARGE SCALE GENOMIC DNA]</scope>
    <source>
        <strain evidence="8 9">FBCC735</strain>
    </source>
</reference>
<dbReference type="Proteomes" id="UP000184267">
    <property type="component" value="Unassembled WGS sequence"/>
</dbReference>
<evidence type="ECO:0000256" key="5">
    <source>
        <dbReference type="ARBA" id="ARBA00023242"/>
    </source>
</evidence>
<dbReference type="AlphaFoldDB" id="A0A1M2VY53"/>
<keyword evidence="9" id="KW-1185">Reference proteome</keyword>
<evidence type="ECO:0000313" key="9">
    <source>
        <dbReference type="Proteomes" id="UP000184267"/>
    </source>
</evidence>
<evidence type="ECO:0000259" key="7">
    <source>
        <dbReference type="Pfam" id="PF05699"/>
    </source>
</evidence>